<proteinExistence type="predicted"/>
<gene>
    <name evidence="1" type="ORF">VITFI_CDS1666</name>
</gene>
<dbReference type="Proteomes" id="UP000199729">
    <property type="component" value="Chromosome"/>
</dbReference>
<dbReference type="KEGG" id="vff:VITFI_CDS1666"/>
<dbReference type="Pfam" id="PF03692">
    <property type="entry name" value="CxxCxxCC"/>
    <property type="match status" value="1"/>
</dbReference>
<keyword evidence="2" id="KW-1185">Reference proteome</keyword>
<sequence>MFGVISKKCGDGASFAWVSAMNTPNTSPDTAARAFFQALHQAFDQTLVAYQGQPAWLEALLSQAFDSFQGNLAAQCDGEPPLACHRGCDSCCTLRVSATAPEVLLVARFLRAVQPRLLERGIDLVGRLREANARTQGLSEAERVALRQPCPFVAQGVCVVYGVRPLACRGHASHDVVACRQAAAGEVAQVPYSQGHWMVRSLVQNALQSALRESGRAWASYELNHALCLALDDAQAEAAWLAGADPLAAAALPEAAAEAPEMARVFDQLKPTAAQ</sequence>
<dbReference type="AlphaFoldDB" id="A0A221KEG9"/>
<protein>
    <submittedName>
        <fullName evidence="1">Uncharacterized protein</fullName>
    </submittedName>
</protein>
<evidence type="ECO:0000313" key="2">
    <source>
        <dbReference type="Proteomes" id="UP000199729"/>
    </source>
</evidence>
<name>A0A221KEG9_VITFI</name>
<reference evidence="1 2" key="1">
    <citation type="submission" date="2017-07" db="EMBL/GenBank/DDBJ databases">
        <title>Complete Genome Sequence of the cosmetic ferment Vitreoscilla filiformis (ATCC15551).</title>
        <authorList>
            <person name="Contreras S."/>
            <person name="Sagory-Zalkind P."/>
            <person name="Blanquart H."/>
            <person name="Iltis A."/>
            <person name="Morand S.C."/>
        </authorList>
    </citation>
    <scope>NUCLEOTIDE SEQUENCE [LARGE SCALE GENOMIC DNA]</scope>
    <source>
        <strain evidence="1 2">ATCC 15551</strain>
    </source>
</reference>
<evidence type="ECO:0000313" key="1">
    <source>
        <dbReference type="EMBL" id="ASM77444.1"/>
    </source>
</evidence>
<dbReference type="EMBL" id="CP022423">
    <property type="protein sequence ID" value="ASM77444.1"/>
    <property type="molecule type" value="Genomic_DNA"/>
</dbReference>
<dbReference type="InterPro" id="IPR005358">
    <property type="entry name" value="Puta_zinc/iron-chelating_dom"/>
</dbReference>
<organism evidence="1 2">
    <name type="scientific">Vitreoscilla filiformis</name>
    <dbReference type="NCBI Taxonomy" id="63"/>
    <lineage>
        <taxon>Bacteria</taxon>
        <taxon>Pseudomonadati</taxon>
        <taxon>Pseudomonadota</taxon>
        <taxon>Betaproteobacteria</taxon>
        <taxon>Neisseriales</taxon>
        <taxon>Neisseriaceae</taxon>
        <taxon>Vitreoscilla</taxon>
    </lineage>
</organism>
<accession>A0A221KEG9</accession>